<proteinExistence type="predicted"/>
<dbReference type="AlphaFoldDB" id="A0A1G8AWP6"/>
<reference evidence="2" key="1">
    <citation type="submission" date="2016-10" db="EMBL/GenBank/DDBJ databases">
        <authorList>
            <person name="Varghese N."/>
            <person name="Submissions S."/>
        </authorList>
    </citation>
    <scope>NUCLEOTIDE SEQUENCE [LARGE SCALE GENOMIC DNA]</scope>
    <source>
        <strain evidence="2">DSM 15363</strain>
    </source>
</reference>
<dbReference type="Proteomes" id="UP000199492">
    <property type="component" value="Unassembled WGS sequence"/>
</dbReference>
<evidence type="ECO:0008006" key="3">
    <source>
        <dbReference type="Google" id="ProtNLM"/>
    </source>
</evidence>
<name>A0A1G8AWP6_9FLAO</name>
<accession>A0A1G8AWP6</accession>
<protein>
    <recommendedName>
        <fullName evidence="3">HTH araC/xylS-type domain-containing protein</fullName>
    </recommendedName>
</protein>
<keyword evidence="2" id="KW-1185">Reference proteome</keyword>
<dbReference type="Gene3D" id="1.10.10.60">
    <property type="entry name" value="Homeodomain-like"/>
    <property type="match status" value="1"/>
</dbReference>
<evidence type="ECO:0000313" key="2">
    <source>
        <dbReference type="Proteomes" id="UP000199492"/>
    </source>
</evidence>
<dbReference type="EMBL" id="FNCZ01000002">
    <property type="protein sequence ID" value="SDH25371.1"/>
    <property type="molecule type" value="Genomic_DNA"/>
</dbReference>
<evidence type="ECO:0000313" key="1">
    <source>
        <dbReference type="EMBL" id="SDH25371.1"/>
    </source>
</evidence>
<dbReference type="STRING" id="262004.SAMN04489796_10241"/>
<gene>
    <name evidence="1" type="ORF">SAMN04489796_10241</name>
</gene>
<organism evidence="1 2">
    <name type="scientific">Winogradskyella thalassocola</name>
    <dbReference type="NCBI Taxonomy" id="262004"/>
    <lineage>
        <taxon>Bacteria</taxon>
        <taxon>Pseudomonadati</taxon>
        <taxon>Bacteroidota</taxon>
        <taxon>Flavobacteriia</taxon>
        <taxon>Flavobacteriales</taxon>
        <taxon>Flavobacteriaceae</taxon>
        <taxon>Winogradskyella</taxon>
    </lineage>
</organism>
<sequence>MQPDGYSYMIYKLETTKTISYHKPFANPLLLTSENKTTYYIAKCRPTYVGHLKHQQIKIAALKPHDFLVVLSSAKLKAITPTILDNIIIHLLSKSENMSLTEIQKHYQCTPSNLNRLCKTTLGMSFLQYQNILLNTT</sequence>